<keyword evidence="1" id="KW-0472">Membrane</keyword>
<feature type="transmembrane region" description="Helical" evidence="1">
    <location>
        <begin position="326"/>
        <end position="344"/>
    </location>
</feature>
<evidence type="ECO:0000313" key="4">
    <source>
        <dbReference type="EMBL" id="KRL96224.1"/>
    </source>
</evidence>
<dbReference type="OrthoDB" id="2365961at2"/>
<dbReference type="Proteomes" id="UP000051580">
    <property type="component" value="Unassembled WGS sequence"/>
</dbReference>
<feature type="domain" description="WxL Interacting Protein peptidoglycan binding" evidence="2">
    <location>
        <begin position="43"/>
        <end position="160"/>
    </location>
</feature>
<gene>
    <name evidence="4" type="ORF">FD28_GL001978</name>
</gene>
<dbReference type="AlphaFoldDB" id="A0A0R1USP9"/>
<keyword evidence="1" id="KW-0812">Transmembrane</keyword>
<keyword evidence="1" id="KW-1133">Transmembrane helix</keyword>
<evidence type="ECO:0000313" key="5">
    <source>
        <dbReference type="Proteomes" id="UP000051580"/>
    </source>
</evidence>
<dbReference type="EMBL" id="AZFS01000041">
    <property type="protein sequence ID" value="KRL96224.1"/>
    <property type="molecule type" value="Genomic_DNA"/>
</dbReference>
<accession>A0A0R1USP9</accession>
<evidence type="ECO:0000259" key="3">
    <source>
        <dbReference type="Pfam" id="PF11797"/>
    </source>
</evidence>
<keyword evidence="5" id="KW-1185">Reference proteome</keyword>
<evidence type="ECO:0000256" key="1">
    <source>
        <dbReference type="SAM" id="Phobius"/>
    </source>
</evidence>
<sequence length="359" mass="39616">MMRRQHKWAYFFTLILFVTLGSWALGGRSMSASAASQRVPASFTVAPELPADNAKRVDYFDFKVTPGQKRVLVLSVTNNAKQTKTFDVTPRIASTNANGILDYGTNNTNPKLPAQLKQIISPARTQSVKVLGKHTVKVSYKFTAPAKTFDGLMLGGFTIAEHNAAKQARSSAKKSTGIVAHVQYVVGLEFYNAIKRTTTAPDVKIGQAGYRLAQARPTLTLGMANKTAGLVGQGQLHATLTNDKQEKVMTFTKQQMTFAPQSQFKLNMDLKTKQLAAGHYVLAGTLTAKGGYSWTFHKDFTVTNAQANNVKRHAANFGPRKTWKDYLMYAIVALAILVLIYEFYKWLKKHLGQNNSDQA</sequence>
<reference evidence="4 5" key="1">
    <citation type="journal article" date="2015" name="Genome Announc.">
        <title>Expanding the biotechnology potential of lactobacilli through comparative genomics of 213 strains and associated genera.</title>
        <authorList>
            <person name="Sun Z."/>
            <person name="Harris H.M."/>
            <person name="McCann A."/>
            <person name="Guo C."/>
            <person name="Argimon S."/>
            <person name="Zhang W."/>
            <person name="Yang X."/>
            <person name="Jeffery I.B."/>
            <person name="Cooney J.C."/>
            <person name="Kagawa T.F."/>
            <person name="Liu W."/>
            <person name="Song Y."/>
            <person name="Salvetti E."/>
            <person name="Wrobel A."/>
            <person name="Rasinkangas P."/>
            <person name="Parkhill J."/>
            <person name="Rea M.C."/>
            <person name="O'Sullivan O."/>
            <person name="Ritari J."/>
            <person name="Douillard F.P."/>
            <person name="Paul Ross R."/>
            <person name="Yang R."/>
            <person name="Briner A.E."/>
            <person name="Felis G.E."/>
            <person name="de Vos W.M."/>
            <person name="Barrangou R."/>
            <person name="Klaenhammer T.R."/>
            <person name="Caufield P.W."/>
            <person name="Cui Y."/>
            <person name="Zhang H."/>
            <person name="O'Toole P.W."/>
        </authorList>
    </citation>
    <scope>NUCLEOTIDE SEQUENCE [LARGE SCALE GENOMIC DNA]</scope>
    <source>
        <strain evidence="4 5">DSM 16381</strain>
    </source>
</reference>
<feature type="domain" description="WxL Interacting Protein host binding" evidence="3">
    <location>
        <begin position="174"/>
        <end position="310"/>
    </location>
</feature>
<dbReference type="Pfam" id="PF11797">
    <property type="entry name" value="WxLIP_HBD"/>
    <property type="match status" value="1"/>
</dbReference>
<proteinExistence type="predicted"/>
<dbReference type="STRING" id="1423753.FD28_GL001978"/>
<dbReference type="Pfam" id="PF06030">
    <property type="entry name" value="WxLIP_PGBD"/>
    <property type="match status" value="1"/>
</dbReference>
<evidence type="ECO:0000259" key="2">
    <source>
        <dbReference type="Pfam" id="PF06030"/>
    </source>
</evidence>
<protein>
    <submittedName>
        <fullName evidence="4">Uncharacterized protein</fullName>
    </submittedName>
</protein>
<name>A0A0R1USP9_9LACO</name>
<dbReference type="InterPro" id="IPR021759">
    <property type="entry name" value="WxLIP_HBD"/>
</dbReference>
<dbReference type="PATRIC" id="fig|1423753.3.peg.2078"/>
<organism evidence="4 5">
    <name type="scientific">Levilactobacillus hammesii DSM 16381</name>
    <dbReference type="NCBI Taxonomy" id="1423753"/>
    <lineage>
        <taxon>Bacteria</taxon>
        <taxon>Bacillati</taxon>
        <taxon>Bacillota</taxon>
        <taxon>Bacilli</taxon>
        <taxon>Lactobacillales</taxon>
        <taxon>Lactobacillaceae</taxon>
        <taxon>Levilactobacillus</taxon>
    </lineage>
</organism>
<comment type="caution">
    <text evidence="4">The sequence shown here is derived from an EMBL/GenBank/DDBJ whole genome shotgun (WGS) entry which is preliminary data.</text>
</comment>
<dbReference type="InterPro" id="IPR010317">
    <property type="entry name" value="WxLIP_PGBD"/>
</dbReference>
<dbReference type="RefSeq" id="WP_083478097.1">
    <property type="nucleotide sequence ID" value="NZ_AZFS01000041.1"/>
</dbReference>